<sequence length="308" mass="35461">MNTFIKFGGISSNPHYNCASKNVETWLEDGLRRPELGYSLIIFGIFIEILYIPSLIAILKRNLYEFSCYKFMFFLGVIDMTATIICSIISGYLFIEGAVFCSHPNLIYISGAIALGLWLSCASLTLFLVINRILDILYPDVSQILFNGNKTYCWLAISFTYGFIATWFSPPICFNSKIMAWINNPLIFRENDIVEGYFNWMQTINNIVFVFLVIILYSIYCTVVWKRQMGFQMSAGMQIFMQATVICSFSSCSALIYVVMMFIEPHPIIVLFGELFWSIMHGSPAFIYLIFNRSVKNEIRSWFQKTSC</sequence>
<dbReference type="AlphaFoldDB" id="A0A9P1IWB6"/>
<dbReference type="Pfam" id="PF10321">
    <property type="entry name" value="7TM_GPCR_Srt"/>
    <property type="match status" value="1"/>
</dbReference>
<feature type="transmembrane region" description="Helical" evidence="1">
    <location>
        <begin position="207"/>
        <end position="225"/>
    </location>
</feature>
<reference evidence="2" key="1">
    <citation type="submission" date="2022-11" db="EMBL/GenBank/DDBJ databases">
        <authorList>
            <person name="Kikuchi T."/>
        </authorList>
    </citation>
    <scope>NUCLEOTIDE SEQUENCE</scope>
    <source>
        <strain evidence="2">PS1010</strain>
    </source>
</reference>
<feature type="transmembrane region" description="Helical" evidence="1">
    <location>
        <begin position="151"/>
        <end position="169"/>
    </location>
</feature>
<accession>A0A9P1IWB6</accession>
<dbReference type="Proteomes" id="UP001152747">
    <property type="component" value="Unassembled WGS sequence"/>
</dbReference>
<feature type="transmembrane region" description="Helical" evidence="1">
    <location>
        <begin position="237"/>
        <end position="263"/>
    </location>
</feature>
<feature type="transmembrane region" description="Helical" evidence="1">
    <location>
        <begin position="71"/>
        <end position="95"/>
    </location>
</feature>
<keyword evidence="1" id="KW-1133">Transmembrane helix</keyword>
<protein>
    <recommendedName>
        <fullName evidence="4">Serpentine Receptor, class T</fullName>
    </recommendedName>
</protein>
<organism evidence="2 3">
    <name type="scientific">Caenorhabditis angaria</name>
    <dbReference type="NCBI Taxonomy" id="860376"/>
    <lineage>
        <taxon>Eukaryota</taxon>
        <taxon>Metazoa</taxon>
        <taxon>Ecdysozoa</taxon>
        <taxon>Nematoda</taxon>
        <taxon>Chromadorea</taxon>
        <taxon>Rhabditida</taxon>
        <taxon>Rhabditina</taxon>
        <taxon>Rhabditomorpha</taxon>
        <taxon>Rhabditoidea</taxon>
        <taxon>Rhabditidae</taxon>
        <taxon>Peloderinae</taxon>
        <taxon>Caenorhabditis</taxon>
    </lineage>
</organism>
<evidence type="ECO:0000313" key="3">
    <source>
        <dbReference type="Proteomes" id="UP001152747"/>
    </source>
</evidence>
<comment type="caution">
    <text evidence="2">The sequence shown here is derived from an EMBL/GenBank/DDBJ whole genome shotgun (WGS) entry which is preliminary data.</text>
</comment>
<proteinExistence type="predicted"/>
<evidence type="ECO:0008006" key="4">
    <source>
        <dbReference type="Google" id="ProtNLM"/>
    </source>
</evidence>
<name>A0A9P1IWB6_9PELO</name>
<dbReference type="SUPFAM" id="SSF81321">
    <property type="entry name" value="Family A G protein-coupled receptor-like"/>
    <property type="match status" value="1"/>
</dbReference>
<feature type="transmembrane region" description="Helical" evidence="1">
    <location>
        <begin position="107"/>
        <end position="130"/>
    </location>
</feature>
<evidence type="ECO:0000313" key="2">
    <source>
        <dbReference type="EMBL" id="CAI5453470.1"/>
    </source>
</evidence>
<evidence type="ECO:0000256" key="1">
    <source>
        <dbReference type="SAM" id="Phobius"/>
    </source>
</evidence>
<dbReference type="Gene3D" id="1.20.1070.10">
    <property type="entry name" value="Rhodopsin 7-helix transmembrane proteins"/>
    <property type="match status" value="1"/>
</dbReference>
<feature type="transmembrane region" description="Helical" evidence="1">
    <location>
        <begin position="36"/>
        <end position="59"/>
    </location>
</feature>
<keyword evidence="3" id="KW-1185">Reference proteome</keyword>
<feature type="transmembrane region" description="Helical" evidence="1">
    <location>
        <begin position="269"/>
        <end position="291"/>
    </location>
</feature>
<dbReference type="InterPro" id="IPR019425">
    <property type="entry name" value="7TM_GPCR_serpentine_rcpt_Srt"/>
</dbReference>
<dbReference type="PANTHER" id="PTHR23021">
    <property type="entry name" value="SERPENTINE RECEPTOR, CLASS T"/>
    <property type="match status" value="1"/>
</dbReference>
<dbReference type="EMBL" id="CANHGI010000005">
    <property type="protein sequence ID" value="CAI5453470.1"/>
    <property type="molecule type" value="Genomic_DNA"/>
</dbReference>
<keyword evidence="1" id="KW-0472">Membrane</keyword>
<keyword evidence="1" id="KW-0812">Transmembrane</keyword>
<dbReference type="PANTHER" id="PTHR23021:SF36">
    <property type="entry name" value="SERPENTINE RECEPTOR, CLASS T"/>
    <property type="match status" value="1"/>
</dbReference>
<gene>
    <name evidence="2" type="ORF">CAMP_LOCUS16107</name>
</gene>
<dbReference type="OrthoDB" id="5873245at2759"/>